<keyword evidence="6" id="KW-1185">Reference proteome</keyword>
<keyword evidence="1 3" id="KW-0547">Nucleotide-binding</keyword>
<dbReference type="SUPFAM" id="SSF52540">
    <property type="entry name" value="P-loop containing nucleoside triphosphate hydrolases"/>
    <property type="match status" value="1"/>
</dbReference>
<evidence type="ECO:0000256" key="3">
    <source>
        <dbReference type="PROSITE-ProRule" id="PRU00289"/>
    </source>
</evidence>
<dbReference type="RefSeq" id="WP_130410929.1">
    <property type="nucleotide sequence ID" value="NZ_SHKX01000010.1"/>
</dbReference>
<gene>
    <name evidence="5" type="ORF">EV700_0675</name>
</gene>
<dbReference type="AlphaFoldDB" id="A0A4Q7ZAW0"/>
<keyword evidence="2 3" id="KW-0067">ATP-binding</keyword>
<accession>A0A4Q7ZAW0</accession>
<proteinExistence type="predicted"/>
<dbReference type="InterPro" id="IPR002543">
    <property type="entry name" value="FtsK_dom"/>
</dbReference>
<dbReference type="InterPro" id="IPR050206">
    <property type="entry name" value="FtsK/SpoIIIE/SftA"/>
</dbReference>
<dbReference type="GO" id="GO:0005524">
    <property type="term" value="F:ATP binding"/>
    <property type="evidence" value="ECO:0007669"/>
    <property type="project" value="UniProtKB-UniRule"/>
</dbReference>
<dbReference type="EMBL" id="SHKX01000010">
    <property type="protein sequence ID" value="RZU47708.1"/>
    <property type="molecule type" value="Genomic_DNA"/>
</dbReference>
<dbReference type="PROSITE" id="PS50901">
    <property type="entry name" value="FTSK"/>
    <property type="match status" value="1"/>
</dbReference>
<dbReference type="InterPro" id="IPR027417">
    <property type="entry name" value="P-loop_NTPase"/>
</dbReference>
<feature type="domain" description="FtsK" evidence="4">
    <location>
        <begin position="289"/>
        <end position="485"/>
    </location>
</feature>
<dbReference type="PANTHER" id="PTHR22683:SF1">
    <property type="entry name" value="TYPE VII SECRETION SYSTEM PROTEIN ESSC"/>
    <property type="match status" value="1"/>
</dbReference>
<protein>
    <submittedName>
        <fullName evidence="5">FtsK/SpoIIIE family protein</fullName>
    </submittedName>
</protein>
<dbReference type="Gene3D" id="3.40.50.300">
    <property type="entry name" value="P-loop containing nucleotide triphosphate hydrolases"/>
    <property type="match status" value="1"/>
</dbReference>
<feature type="binding site" evidence="3">
    <location>
        <begin position="309"/>
        <end position="316"/>
    </location>
    <ligand>
        <name>ATP</name>
        <dbReference type="ChEBI" id="CHEBI:30616"/>
    </ligand>
</feature>
<dbReference type="PANTHER" id="PTHR22683">
    <property type="entry name" value="SPORULATION PROTEIN RELATED"/>
    <property type="match status" value="1"/>
</dbReference>
<reference evidence="5 6" key="1">
    <citation type="submission" date="2019-02" db="EMBL/GenBank/DDBJ databases">
        <title>Genomic Encyclopedia of Type Strains, Phase IV (KMG-IV): sequencing the most valuable type-strain genomes for metagenomic binning, comparative biology and taxonomic classification.</title>
        <authorList>
            <person name="Goeker M."/>
        </authorList>
    </citation>
    <scope>NUCLEOTIDE SEQUENCE [LARGE SCALE GENOMIC DNA]</scope>
    <source>
        <strain evidence="5 6">DSM 105135</strain>
    </source>
</reference>
<comment type="caution">
    <text evidence="5">The sequence shown here is derived from an EMBL/GenBank/DDBJ whole genome shotgun (WGS) entry which is preliminary data.</text>
</comment>
<dbReference type="Pfam" id="PF01580">
    <property type="entry name" value="FtsK_SpoIIIE"/>
    <property type="match status" value="1"/>
</dbReference>
<evidence type="ECO:0000313" key="5">
    <source>
        <dbReference type="EMBL" id="RZU47708.1"/>
    </source>
</evidence>
<sequence>MIDAGTLHLDQCGPQAGLPPFWRLGVLTANAQPVIWPMDYRRGLLLQAGPKAAANTDRLLENCLLQVLLQSPSSGCRITVCDSGLSARFPALDELQRQTGDQAVRRISDRRQITAHVAAQVDKARNRRVQLARERLPDWISCLAARRVTEPVEFLVLPGLWGDFELLDNLRELFRSGGVLGIIPIVVLGCPPVRYQDNAQQAEAEAVLEDIRQAALQLLVDKDGGLDVRDPALGLLADLYRFFAPVVDSPEEEARQRATSRIVAALKQTPPMAVGGEEGVVIPVGSLRGSPFSLSLGGAAHVHHALVAGITRSGKTSLLQLLATRLCQAYPPSQVRLFLLDDKDGFSFSLFGELPHVEWLHQGLRGSGALQPVLAVFAAEADRRTRLLREAGPGISSLEAYNRWAPMPIPRWFLLVDDIDAALMAAEDGVRLREDLRMLLRSGASLGLHAVFSAQSCSDSLLDAACRAQMRLKIALRMGNSAESEALFGRLNEAALAMPPFQALVNTSDGDPEGNLRVELDHLPEIPDLARALDALRERYPLKPVAAEAWS</sequence>
<evidence type="ECO:0000256" key="2">
    <source>
        <dbReference type="ARBA" id="ARBA00022840"/>
    </source>
</evidence>
<dbReference type="GO" id="GO:0003677">
    <property type="term" value="F:DNA binding"/>
    <property type="evidence" value="ECO:0007669"/>
    <property type="project" value="InterPro"/>
</dbReference>
<organism evidence="5 6">
    <name type="scientific">Fluviicoccus keumensis</name>
    <dbReference type="NCBI Taxonomy" id="1435465"/>
    <lineage>
        <taxon>Bacteria</taxon>
        <taxon>Pseudomonadati</taxon>
        <taxon>Pseudomonadota</taxon>
        <taxon>Gammaproteobacteria</taxon>
        <taxon>Moraxellales</taxon>
        <taxon>Moraxellaceae</taxon>
        <taxon>Fluviicoccus</taxon>
    </lineage>
</organism>
<name>A0A4Q7ZAW0_9GAMM</name>
<evidence type="ECO:0000313" key="6">
    <source>
        <dbReference type="Proteomes" id="UP000292423"/>
    </source>
</evidence>
<evidence type="ECO:0000259" key="4">
    <source>
        <dbReference type="PROSITE" id="PS50901"/>
    </source>
</evidence>
<dbReference type="OrthoDB" id="9807790at2"/>
<evidence type="ECO:0000256" key="1">
    <source>
        <dbReference type="ARBA" id="ARBA00022741"/>
    </source>
</evidence>
<dbReference type="Proteomes" id="UP000292423">
    <property type="component" value="Unassembled WGS sequence"/>
</dbReference>